<keyword evidence="11 17" id="KW-0460">Magnesium</keyword>
<evidence type="ECO:0000256" key="4">
    <source>
        <dbReference type="ARBA" id="ARBA00004141"/>
    </source>
</evidence>
<evidence type="ECO:0000256" key="2">
    <source>
        <dbReference type="ARBA" id="ARBA00001936"/>
    </source>
</evidence>
<dbReference type="PIRSF" id="PIRSF039050">
    <property type="entry name" value="Ade_cyc"/>
    <property type="match status" value="1"/>
</dbReference>
<comment type="cofactor">
    <cofactor evidence="2">
        <name>Mn(2+)</name>
        <dbReference type="ChEBI" id="CHEBI:29035"/>
    </cofactor>
</comment>
<proteinExistence type="inferred from homology"/>
<accession>A0ABN8Y4Q7</accession>
<feature type="transmembrane region" description="Helical" evidence="19">
    <location>
        <begin position="158"/>
        <end position="181"/>
    </location>
</feature>
<evidence type="ECO:0000256" key="17">
    <source>
        <dbReference type="PIRNR" id="PIRNR039050"/>
    </source>
</evidence>
<dbReference type="InterPro" id="IPR030672">
    <property type="entry name" value="Adcy"/>
</dbReference>
<comment type="catalytic activity">
    <reaction evidence="1 17">
        <text>ATP = 3',5'-cyclic AMP + diphosphate</text>
        <dbReference type="Rhea" id="RHEA:15389"/>
        <dbReference type="ChEBI" id="CHEBI:30616"/>
        <dbReference type="ChEBI" id="CHEBI:33019"/>
        <dbReference type="ChEBI" id="CHEBI:58165"/>
        <dbReference type="EC" id="4.6.1.1"/>
    </reaction>
</comment>
<keyword evidence="8" id="KW-0677">Repeat</keyword>
<feature type="transmembrane region" description="Helical" evidence="19">
    <location>
        <begin position="600"/>
        <end position="621"/>
    </location>
</feature>
<evidence type="ECO:0000256" key="11">
    <source>
        <dbReference type="ARBA" id="ARBA00022842"/>
    </source>
</evidence>
<feature type="transmembrane region" description="Helical" evidence="19">
    <location>
        <begin position="105"/>
        <end position="125"/>
    </location>
</feature>
<comment type="subcellular location">
    <subcellularLocation>
        <location evidence="4">Membrane</location>
        <topology evidence="4">Multi-pass membrane protein</topology>
    </subcellularLocation>
</comment>
<dbReference type="CDD" id="cd07302">
    <property type="entry name" value="CHD"/>
    <property type="match status" value="2"/>
</dbReference>
<keyword evidence="9 17" id="KW-0547">Nucleotide-binding</keyword>
<keyword evidence="16 17" id="KW-0456">Lyase</keyword>
<dbReference type="PANTHER" id="PTHR45627:SF6">
    <property type="entry name" value="ADENYLATE CYCLASE TYPE 2"/>
    <property type="match status" value="1"/>
</dbReference>
<comment type="function">
    <text evidence="17">Catalyzes the formation of the signaling molecule cAMP in response to G-protein signaling.</text>
</comment>
<feature type="transmembrane region" description="Helical" evidence="19">
    <location>
        <begin position="46"/>
        <end position="70"/>
    </location>
</feature>
<evidence type="ECO:0000256" key="14">
    <source>
        <dbReference type="ARBA" id="ARBA00023136"/>
    </source>
</evidence>
<evidence type="ECO:0000256" key="6">
    <source>
        <dbReference type="ARBA" id="ARBA00022692"/>
    </source>
</evidence>
<evidence type="ECO:0000256" key="8">
    <source>
        <dbReference type="ARBA" id="ARBA00022737"/>
    </source>
</evidence>
<evidence type="ECO:0000256" key="15">
    <source>
        <dbReference type="ARBA" id="ARBA00023180"/>
    </source>
</evidence>
<keyword evidence="15" id="KW-0325">Glycoprotein</keyword>
<feature type="transmembrane region" description="Helical" evidence="19">
    <location>
        <begin position="764"/>
        <end position="782"/>
    </location>
</feature>
<sequence>MWQEAMRRRRYLRDRAEAAAGGGDGPHRSRDWLYESYYRMSQQHPLIVFLLLIVMGACLALLAVFFALRLEVEDHVAFLITVPTALAIFFAIFILVCIESVFKKLLRVFSLVIWICLVAMGYLFMCFGGTVSPWDQVSFFLFIIFVVYTMLPFNMRDAIIASVLTSSSHTVVLSVCLSASPGAEEHLVWQILANVIIFICGNLAGAYHKHLMELALQQTYQDTCNCIKSRIKLEFEKRQQERLLLSLLPAHIAMEMKAEIIQRLQGPKAGQMENTNNFHNLYVKRHTNVSILYADIVGFTRLASDCSPGELVHMLNELFGKFDQIAKENECMRIKILGDCYYCVSGLPISLPNHAKNCVKMGLDMCEAIKKVRDATGVDINMRVGVHSGNVLCGVIGLQKWQYDVWSHDVTLANHMEAGGVPGRVHISSVTLQHLNGAYKVEEGDGDIRDPYLKQHLVKTYFVINPKVKRRSPQHLFRPRHTLDGAKMRASVRMTRYLESWGAAKPFAHLHHRDSMTTENGKISTTDVPMGQHNFQNRTLRTKSQKKRFEEELNERMIQAIDGINAQKQWLKSEDIQRISLLFYNKILEKEYRATALPAFKYYVTCACLIFFCIFIVQVLVLPKTSILGISFGAAFLSLAFILFVCFAGQLLQCSKKASASLLWLLKSSGIIANQPWPRISLTVITTAIILTMAVFNMFFLSDSEETILPTANVSNMSLSAASNQAAILRAQNLFFLPYFIYSCILGLISCSVFLRVNYELKMLLMMAALVGYNTIFLHTHAPLLDDYSQVLFERPGIWKDLKTMGSVSLFIFFITLLVLGRQNEYYCRLDFLWKNKFKKEREEIETMENLNRVLLENVLPAHVAEHFLARSLKNEELYHQSYDCVCVMFASIPDFKEFYTESDVNKEGLECLRLLNEIIADFDDLLSKPKFSGVEKIKTIGSTYMAATGLSAVPSQEHTQEPERQYMHIGTMVEFAFALVGKLDAINKHSFNDFKLRVGINHGPVIAGVIGAQKPQYDIWGNTVNVASRMDSTGVLDKIQVTEETSVILQTLGYTCTCRGIINVKGKGDLKTYFVNTEMSRSLSQSNLTS</sequence>
<evidence type="ECO:0000256" key="9">
    <source>
        <dbReference type="ARBA" id="ARBA00022741"/>
    </source>
</evidence>
<dbReference type="Proteomes" id="UP001176941">
    <property type="component" value="Chromosome 14"/>
</dbReference>
<organism evidence="21 22">
    <name type="scientific">Rangifer tarandus platyrhynchus</name>
    <name type="common">Svalbard reindeer</name>
    <dbReference type="NCBI Taxonomy" id="3082113"/>
    <lineage>
        <taxon>Eukaryota</taxon>
        <taxon>Metazoa</taxon>
        <taxon>Chordata</taxon>
        <taxon>Craniata</taxon>
        <taxon>Vertebrata</taxon>
        <taxon>Euteleostomi</taxon>
        <taxon>Mammalia</taxon>
        <taxon>Eutheria</taxon>
        <taxon>Laurasiatheria</taxon>
        <taxon>Artiodactyla</taxon>
        <taxon>Ruminantia</taxon>
        <taxon>Pecora</taxon>
        <taxon>Cervidae</taxon>
        <taxon>Odocoileinae</taxon>
        <taxon>Rangifer</taxon>
    </lineage>
</organism>
<dbReference type="EC" id="4.6.1.1" evidence="5 17"/>
<evidence type="ECO:0000256" key="13">
    <source>
        <dbReference type="ARBA" id="ARBA00022998"/>
    </source>
</evidence>
<evidence type="ECO:0000256" key="1">
    <source>
        <dbReference type="ARBA" id="ARBA00001593"/>
    </source>
</evidence>
<feature type="transmembrane region" description="Helical" evidence="19">
    <location>
        <begin position="187"/>
        <end position="207"/>
    </location>
</feature>
<dbReference type="SMART" id="SM00044">
    <property type="entry name" value="CYCc"/>
    <property type="match status" value="2"/>
</dbReference>
<keyword evidence="13 17" id="KW-0115">cAMP biosynthesis</keyword>
<dbReference type="InterPro" id="IPR001054">
    <property type="entry name" value="A/G_cyclase"/>
</dbReference>
<dbReference type="Pfam" id="PF00211">
    <property type="entry name" value="Guanylate_cyc"/>
    <property type="match status" value="2"/>
</dbReference>
<dbReference type="Gene3D" id="3.30.70.1230">
    <property type="entry name" value="Nucleotide cyclase"/>
    <property type="match status" value="2"/>
</dbReference>
<dbReference type="PROSITE" id="PS00452">
    <property type="entry name" value="GUANYLATE_CYCLASE_1"/>
    <property type="match status" value="2"/>
</dbReference>
<keyword evidence="10 17" id="KW-0067">ATP-binding</keyword>
<dbReference type="SUPFAM" id="SSF55073">
    <property type="entry name" value="Nucleotide cyclase"/>
    <property type="match status" value="2"/>
</dbReference>
<evidence type="ECO:0000256" key="12">
    <source>
        <dbReference type="ARBA" id="ARBA00022989"/>
    </source>
</evidence>
<evidence type="ECO:0000256" key="16">
    <source>
        <dbReference type="ARBA" id="ARBA00023239"/>
    </source>
</evidence>
<dbReference type="Pfam" id="PF06327">
    <property type="entry name" value="Adcy_cons_dom"/>
    <property type="match status" value="1"/>
</dbReference>
<dbReference type="Pfam" id="PF16214">
    <property type="entry name" value="AC_N"/>
    <property type="match status" value="1"/>
</dbReference>
<evidence type="ECO:0000256" key="5">
    <source>
        <dbReference type="ARBA" id="ARBA00012201"/>
    </source>
</evidence>
<reference evidence="21" key="1">
    <citation type="submission" date="2023-04" db="EMBL/GenBank/DDBJ databases">
        <authorList>
            <consortium name="ELIXIR-Norway"/>
        </authorList>
    </citation>
    <scope>NUCLEOTIDE SEQUENCE [LARGE SCALE GENOMIC DNA]</scope>
</reference>
<dbReference type="EMBL" id="OX459950">
    <property type="protein sequence ID" value="CAI9156572.1"/>
    <property type="molecule type" value="Genomic_DNA"/>
</dbReference>
<dbReference type="InterPro" id="IPR029787">
    <property type="entry name" value="Nucleotide_cyclase"/>
</dbReference>
<name>A0ABN8Y4Q7_RANTA</name>
<dbReference type="PROSITE" id="PS50125">
    <property type="entry name" value="GUANYLATE_CYCLASE_2"/>
    <property type="match status" value="2"/>
</dbReference>
<evidence type="ECO:0000259" key="20">
    <source>
        <dbReference type="PROSITE" id="PS50125"/>
    </source>
</evidence>
<dbReference type="InterPro" id="IPR032628">
    <property type="entry name" value="AC_N"/>
</dbReference>
<keyword evidence="6 19" id="KW-0812">Transmembrane</keyword>
<evidence type="ECO:0000256" key="19">
    <source>
        <dbReference type="SAM" id="Phobius"/>
    </source>
</evidence>
<comment type="similarity">
    <text evidence="17 18">Belongs to the adenylyl cyclase class-4/guanylyl cyclase family.</text>
</comment>
<keyword evidence="12 19" id="KW-1133">Transmembrane helix</keyword>
<evidence type="ECO:0000256" key="18">
    <source>
        <dbReference type="RuleBase" id="RU000405"/>
    </source>
</evidence>
<feature type="domain" description="Guanylate cyclase" evidence="20">
    <location>
        <begin position="290"/>
        <end position="417"/>
    </location>
</feature>
<feature type="domain" description="Guanylate cyclase" evidence="20">
    <location>
        <begin position="887"/>
        <end position="1032"/>
    </location>
</feature>
<protein>
    <recommendedName>
        <fullName evidence="5 17">adenylate cyclase</fullName>
        <ecNumber evidence="5 17">4.6.1.1</ecNumber>
    </recommendedName>
</protein>
<keyword evidence="7 17" id="KW-0479">Metal-binding</keyword>
<keyword evidence="22" id="KW-1185">Reference proteome</keyword>
<comment type="cofactor">
    <cofactor evidence="3 17">
        <name>Mg(2+)</name>
        <dbReference type="ChEBI" id="CHEBI:18420"/>
    </cofactor>
</comment>
<dbReference type="InterPro" id="IPR009398">
    <property type="entry name" value="Adcy_conserved_dom"/>
</dbReference>
<dbReference type="InterPro" id="IPR018297">
    <property type="entry name" value="A/G_cyclase_CS"/>
</dbReference>
<evidence type="ECO:0000256" key="3">
    <source>
        <dbReference type="ARBA" id="ARBA00001946"/>
    </source>
</evidence>
<keyword evidence="14 17" id="KW-0472">Membrane</keyword>
<gene>
    <name evidence="21" type="ORF">MRATA1EN1_LOCUS5534</name>
</gene>
<feature type="transmembrane region" description="Helical" evidence="19">
    <location>
        <begin position="131"/>
        <end position="151"/>
    </location>
</feature>
<evidence type="ECO:0000313" key="22">
    <source>
        <dbReference type="Proteomes" id="UP001176941"/>
    </source>
</evidence>
<feature type="transmembrane region" description="Helical" evidence="19">
    <location>
        <begin position="627"/>
        <end position="652"/>
    </location>
</feature>
<evidence type="ECO:0000256" key="10">
    <source>
        <dbReference type="ARBA" id="ARBA00022840"/>
    </source>
</evidence>
<feature type="transmembrane region" description="Helical" evidence="19">
    <location>
        <begin position="802"/>
        <end position="820"/>
    </location>
</feature>
<feature type="transmembrane region" description="Helical" evidence="19">
    <location>
        <begin position="739"/>
        <end position="757"/>
    </location>
</feature>
<evidence type="ECO:0000313" key="21">
    <source>
        <dbReference type="EMBL" id="CAI9156572.1"/>
    </source>
</evidence>
<feature type="transmembrane region" description="Helical" evidence="19">
    <location>
        <begin position="76"/>
        <end position="98"/>
    </location>
</feature>
<dbReference type="PANTHER" id="PTHR45627">
    <property type="entry name" value="ADENYLATE CYCLASE TYPE 1"/>
    <property type="match status" value="1"/>
</dbReference>
<evidence type="ECO:0000256" key="7">
    <source>
        <dbReference type="ARBA" id="ARBA00022723"/>
    </source>
</evidence>
<feature type="transmembrane region" description="Helical" evidence="19">
    <location>
        <begin position="680"/>
        <end position="701"/>
    </location>
</feature>